<keyword evidence="2" id="KW-1133">Transmembrane helix</keyword>
<dbReference type="Proteomes" id="UP001237501">
    <property type="component" value="Unassembled WGS sequence"/>
</dbReference>
<organism evidence="4 5">
    <name type="scientific">Aliarcobacter butzleri</name>
    <dbReference type="NCBI Taxonomy" id="28197"/>
    <lineage>
        <taxon>Bacteria</taxon>
        <taxon>Pseudomonadati</taxon>
        <taxon>Campylobacterota</taxon>
        <taxon>Epsilonproteobacteria</taxon>
        <taxon>Campylobacterales</taxon>
        <taxon>Arcobacteraceae</taxon>
        <taxon>Aliarcobacter</taxon>
    </lineage>
</organism>
<dbReference type="GO" id="GO:0031956">
    <property type="term" value="F:medium-chain fatty acid-CoA ligase activity"/>
    <property type="evidence" value="ECO:0007669"/>
    <property type="project" value="TreeGrafter"/>
</dbReference>
<reference evidence="4" key="1">
    <citation type="journal article" date="2023" name="Antibiotics">
        <title>Genomic Characterization of Antibiotic-Resistant Campylobacterales Isolated from Chilean Poultry Meat.</title>
        <authorList>
            <person name="Concha-Toloza M."/>
            <person name="Lopez-Cantillo M."/>
            <person name="Molina-Mora J.A."/>
            <person name="Collado L."/>
        </authorList>
    </citation>
    <scope>NUCLEOTIDE SEQUENCE</scope>
    <source>
        <strain evidence="4">FR1p153A2</strain>
    </source>
</reference>
<dbReference type="Pfam" id="PF00501">
    <property type="entry name" value="AMP-binding"/>
    <property type="match status" value="1"/>
</dbReference>
<keyword evidence="2" id="KW-0472">Membrane</keyword>
<feature type="domain" description="AMP-dependent synthetase/ligase" evidence="3">
    <location>
        <begin position="42"/>
        <end position="269"/>
    </location>
</feature>
<dbReference type="PANTHER" id="PTHR43201">
    <property type="entry name" value="ACYL-COA SYNTHETASE"/>
    <property type="match status" value="1"/>
</dbReference>
<dbReference type="SUPFAM" id="SSF56801">
    <property type="entry name" value="Acetyl-CoA synthetase-like"/>
    <property type="match status" value="1"/>
</dbReference>
<comment type="caution">
    <text evidence="4">The sequence shown here is derived from an EMBL/GenBank/DDBJ whole genome shotgun (WGS) entry which is preliminary data.</text>
</comment>
<evidence type="ECO:0000256" key="1">
    <source>
        <dbReference type="ARBA" id="ARBA00006432"/>
    </source>
</evidence>
<evidence type="ECO:0000256" key="2">
    <source>
        <dbReference type="SAM" id="Phobius"/>
    </source>
</evidence>
<evidence type="ECO:0000313" key="5">
    <source>
        <dbReference type="Proteomes" id="UP001237501"/>
    </source>
</evidence>
<keyword evidence="2" id="KW-0812">Transmembrane</keyword>
<proteinExistence type="inferred from homology"/>
<dbReference type="AlphaFoldDB" id="A0AAW6VEF8"/>
<sequence length="404" mass="46535">MKLRIHNDDNSIDEYTITKDNFFDKNLENKISYIASSSKKQNVLKIFKSYFSKSKSILFDSSNKALLDELEQLNIKEFDEEINNNNIFKDQNFSFLYFTSGSTGFPTAALKTQDNIDKEIEDLTKLLKDYKINKVIVTVPFIHIYGSLFGLFYPLHNNIDIILKEHFLPNDLLDLIDDYSLVVTTPLYIKALNKINSKKNLNKSIFISSTAPLLADDAKEFKDKFNSNIIQIFGSTETGGIAYKYNNDELWQALPSVKLDIDIENRLKVKSPYVSNILYEKEFKNINQEVQTFDYVELSENKFKLIGRSSQILKIAGKRYSTIQIENILEKIEGITKALVLVNNNNNSLRDELLDITLETHKEFLVKDIQNILKKELSNLKFSINLKIVDKIKTSSTGKKLAIQ</sequence>
<name>A0AAW6VEF8_9BACT</name>
<dbReference type="PANTHER" id="PTHR43201:SF8">
    <property type="entry name" value="ACYL-COA SYNTHETASE FAMILY MEMBER 3"/>
    <property type="match status" value="1"/>
</dbReference>
<comment type="similarity">
    <text evidence="1">Belongs to the ATP-dependent AMP-binding enzyme family.</text>
</comment>
<reference evidence="4" key="2">
    <citation type="submission" date="2023-02" db="EMBL/GenBank/DDBJ databases">
        <authorList>
            <person name="Concha-Toloza M."/>
            <person name="Lopez-Cantillo M."/>
            <person name="Molina-Mora J."/>
            <person name="Collado L."/>
        </authorList>
    </citation>
    <scope>NUCLEOTIDE SEQUENCE</scope>
    <source>
        <strain evidence="4">FR1p153A2</strain>
    </source>
</reference>
<gene>
    <name evidence="4" type="ORF">PT517_04575</name>
</gene>
<protein>
    <submittedName>
        <fullName evidence="4">AMP-binding protein</fullName>
    </submittedName>
</protein>
<dbReference type="Gene3D" id="3.40.50.980">
    <property type="match status" value="2"/>
</dbReference>
<evidence type="ECO:0000313" key="4">
    <source>
        <dbReference type="EMBL" id="MDK2041054.1"/>
    </source>
</evidence>
<dbReference type="InterPro" id="IPR000873">
    <property type="entry name" value="AMP-dep_synth/lig_dom"/>
</dbReference>
<dbReference type="RefSeq" id="WP_152059884.1">
    <property type="nucleotide sequence ID" value="NZ_CABVSN010000008.1"/>
</dbReference>
<feature type="transmembrane region" description="Helical" evidence="2">
    <location>
        <begin position="135"/>
        <end position="155"/>
    </location>
</feature>
<dbReference type="EMBL" id="JAQTJK010000004">
    <property type="protein sequence ID" value="MDK2041054.1"/>
    <property type="molecule type" value="Genomic_DNA"/>
</dbReference>
<accession>A0AAW6VEF8</accession>
<evidence type="ECO:0000259" key="3">
    <source>
        <dbReference type="Pfam" id="PF00501"/>
    </source>
</evidence>
<dbReference type="GO" id="GO:0006631">
    <property type="term" value="P:fatty acid metabolic process"/>
    <property type="evidence" value="ECO:0007669"/>
    <property type="project" value="TreeGrafter"/>
</dbReference>